<name>A0A976N1E6_9VIRU</name>
<organism evidence="1">
    <name type="scientific">Dipodfec virus UA04Rod_2041</name>
    <dbReference type="NCBI Taxonomy" id="2929249"/>
    <lineage>
        <taxon>Viruses</taxon>
        <taxon>Monodnaviria</taxon>
        <taxon>Shotokuvirae</taxon>
        <taxon>Cressdnaviricota</taxon>
    </lineage>
</organism>
<dbReference type="EMBL" id="OM869598">
    <property type="protein sequence ID" value="UPW41437.1"/>
    <property type="molecule type" value="Genomic_DNA"/>
</dbReference>
<accession>A0A976N1E6</accession>
<reference evidence="1" key="1">
    <citation type="submission" date="2022-02" db="EMBL/GenBank/DDBJ databases">
        <title>Towards deciphering the DNA virus diversity associated with rodent species in the families Cricetidae and Heteromyidae.</title>
        <authorList>
            <person name="Lund M."/>
            <person name="Larsen B.B."/>
            <person name="Gryseels S."/>
            <person name="Kraberger S."/>
            <person name="Rowsey D.M."/>
            <person name="Steger L."/>
            <person name="Yule K.M."/>
            <person name="Upham N.S."/>
            <person name="Worobey M."/>
            <person name="Van Doorslaer K."/>
            <person name="Varsani A."/>
        </authorList>
    </citation>
    <scope>NUCLEOTIDE SEQUENCE</scope>
    <source>
        <strain evidence="1">UA04Rod_2041</strain>
    </source>
</reference>
<protein>
    <submittedName>
        <fullName evidence="1">Uncharacterized protein</fullName>
    </submittedName>
</protein>
<evidence type="ECO:0000313" key="1">
    <source>
        <dbReference type="EMBL" id="UPW41437.1"/>
    </source>
</evidence>
<sequence length="159" mass="18268">MVTSFMEDDWFSYFLEYNEDDDIYQSIDPESFVESIYNEQFEEPPEDGDGIFNTTGPLPEEIKPRILKVREKIPDIPIYKPLGNDSITVVSNAVGLKDAMYDSSVRDGLIVLHTKDVRLIARSMKNYRFGAKAILLNMDQVSKDNMLGQFLEICKLNLE</sequence>
<proteinExistence type="predicted"/>